<dbReference type="GO" id="GO:1990281">
    <property type="term" value="C:efflux pump complex"/>
    <property type="evidence" value="ECO:0007669"/>
    <property type="project" value="TreeGrafter"/>
</dbReference>
<keyword evidence="7" id="KW-1185">Reference proteome</keyword>
<keyword evidence="4" id="KW-1133">Transmembrane helix</keyword>
<sequence length="393" mass="41367">MDKTPDTAAQPAHLEFETDRGASRSVWIAAALLVAIIAWMGSGFVMPSEEAAPSQETAEQLPPSVVARTSRAEPVTLTFQAEGQAQPDRDTALRAEATGDVVEVLADKGAMVEAGQPIARLSSTRAEADLARAEEERARAQREIDNAEQLLERGVGTADRVAEARAELASAESQVISAQQTLEDLTILAPFPGRIETLSLDEGEFVSAGEQVGRIVDNRPLTVAIQVPQQALNRIEDGQPAEVTFITGETREGTVTFVGTSASAETRTFLAEIEVANEDGAIPAGVSAEIVIPTGQAQAHFISPSVVSLNPEGALGVKTVEDGTVRFHPIEIVKAELQGVWATGLPDTANIITIGQGFVQAGEPVRAQAPEDGEGDLASAADTQREAPQEVAE</sequence>
<name>A0A2R8BXN4_9RHOB</name>
<dbReference type="Gene3D" id="1.10.287.470">
    <property type="entry name" value="Helix hairpin bin"/>
    <property type="match status" value="1"/>
</dbReference>
<dbReference type="InterPro" id="IPR058792">
    <property type="entry name" value="Beta-barrel_RND_2"/>
</dbReference>
<reference evidence="6 7" key="1">
    <citation type="submission" date="2018-03" db="EMBL/GenBank/DDBJ databases">
        <authorList>
            <person name="Keele B.F."/>
        </authorList>
    </citation>
    <scope>NUCLEOTIDE SEQUENCE [LARGE SCALE GENOMIC DNA]</scope>
    <source>
        <strain evidence="6 7">CECT 8504</strain>
    </source>
</reference>
<feature type="compositionally biased region" description="Basic and acidic residues" evidence="3">
    <location>
        <begin position="383"/>
        <end position="393"/>
    </location>
</feature>
<evidence type="ECO:0000256" key="3">
    <source>
        <dbReference type="SAM" id="MobiDB-lite"/>
    </source>
</evidence>
<keyword evidence="4" id="KW-0472">Membrane</keyword>
<dbReference type="EMBL" id="ONZF01000006">
    <property type="protein sequence ID" value="SPJ24921.1"/>
    <property type="molecule type" value="Genomic_DNA"/>
</dbReference>
<keyword evidence="4" id="KW-0812">Transmembrane</keyword>
<proteinExistence type="inferred from homology"/>
<dbReference type="AlphaFoldDB" id="A0A2R8BXN4"/>
<dbReference type="Proteomes" id="UP000244912">
    <property type="component" value="Unassembled WGS sequence"/>
</dbReference>
<dbReference type="RefSeq" id="WP_108894735.1">
    <property type="nucleotide sequence ID" value="NZ_ONZF01000006.1"/>
</dbReference>
<feature type="domain" description="CusB-like beta-barrel" evidence="5">
    <location>
        <begin position="223"/>
        <end position="291"/>
    </location>
</feature>
<organism evidence="6 7">
    <name type="scientific">Palleronia abyssalis</name>
    <dbReference type="NCBI Taxonomy" id="1501240"/>
    <lineage>
        <taxon>Bacteria</taxon>
        <taxon>Pseudomonadati</taxon>
        <taxon>Pseudomonadota</taxon>
        <taxon>Alphaproteobacteria</taxon>
        <taxon>Rhodobacterales</taxon>
        <taxon>Roseobacteraceae</taxon>
        <taxon>Palleronia</taxon>
    </lineage>
</organism>
<evidence type="ECO:0000256" key="4">
    <source>
        <dbReference type="SAM" id="Phobius"/>
    </source>
</evidence>
<dbReference type="OrthoDB" id="9806939at2"/>
<evidence type="ECO:0000313" key="6">
    <source>
        <dbReference type="EMBL" id="SPJ24921.1"/>
    </source>
</evidence>
<comment type="similarity">
    <text evidence="1">Belongs to the membrane fusion protein (MFP) (TC 8.A.1) family.</text>
</comment>
<evidence type="ECO:0000256" key="1">
    <source>
        <dbReference type="ARBA" id="ARBA00009477"/>
    </source>
</evidence>
<dbReference type="GO" id="GO:0015562">
    <property type="term" value="F:efflux transmembrane transporter activity"/>
    <property type="evidence" value="ECO:0007669"/>
    <property type="project" value="TreeGrafter"/>
</dbReference>
<dbReference type="PANTHER" id="PTHR30469:SF29">
    <property type="entry name" value="BLR2860 PROTEIN"/>
    <property type="match status" value="1"/>
</dbReference>
<evidence type="ECO:0000256" key="2">
    <source>
        <dbReference type="SAM" id="Coils"/>
    </source>
</evidence>
<protein>
    <submittedName>
        <fullName evidence="6">Toluene efflux pump periplasmic linker protein TtgD</fullName>
    </submittedName>
</protein>
<feature type="region of interest" description="Disordered" evidence="3">
    <location>
        <begin position="363"/>
        <end position="393"/>
    </location>
</feature>
<feature type="transmembrane region" description="Helical" evidence="4">
    <location>
        <begin position="26"/>
        <end position="46"/>
    </location>
</feature>
<dbReference type="Gene3D" id="2.40.30.170">
    <property type="match status" value="1"/>
</dbReference>
<keyword evidence="2" id="KW-0175">Coiled coil</keyword>
<dbReference type="Pfam" id="PF25954">
    <property type="entry name" value="Beta-barrel_RND_2"/>
    <property type="match status" value="1"/>
</dbReference>
<dbReference type="InterPro" id="IPR006143">
    <property type="entry name" value="RND_pump_MFP"/>
</dbReference>
<feature type="coiled-coil region" evidence="2">
    <location>
        <begin position="121"/>
        <end position="188"/>
    </location>
</feature>
<dbReference type="PANTHER" id="PTHR30469">
    <property type="entry name" value="MULTIDRUG RESISTANCE PROTEIN MDTA"/>
    <property type="match status" value="1"/>
</dbReference>
<accession>A0A2R8BXN4</accession>
<evidence type="ECO:0000259" key="5">
    <source>
        <dbReference type="Pfam" id="PF25954"/>
    </source>
</evidence>
<dbReference type="Gene3D" id="2.40.50.100">
    <property type="match status" value="1"/>
</dbReference>
<dbReference type="NCBIfam" id="TIGR01730">
    <property type="entry name" value="RND_mfp"/>
    <property type="match status" value="1"/>
</dbReference>
<dbReference type="SUPFAM" id="SSF111369">
    <property type="entry name" value="HlyD-like secretion proteins"/>
    <property type="match status" value="1"/>
</dbReference>
<gene>
    <name evidence="6" type="primary">ttgD</name>
    <name evidence="6" type="ORF">PAA8504_02762</name>
</gene>
<evidence type="ECO:0000313" key="7">
    <source>
        <dbReference type="Proteomes" id="UP000244912"/>
    </source>
</evidence>